<dbReference type="SMART" id="SM00065">
    <property type="entry name" value="GAF"/>
    <property type="match status" value="1"/>
</dbReference>
<evidence type="ECO:0000313" key="11">
    <source>
        <dbReference type="Proteomes" id="UP001162881"/>
    </source>
</evidence>
<keyword evidence="5" id="KW-0547">Nucleotide-binding</keyword>
<evidence type="ECO:0000256" key="2">
    <source>
        <dbReference type="ARBA" id="ARBA00012438"/>
    </source>
</evidence>
<dbReference type="Gene3D" id="3.30.565.10">
    <property type="entry name" value="Histidine kinase-like ATPase, C-terminal domain"/>
    <property type="match status" value="1"/>
</dbReference>
<accession>A0ABT0BJH3</accession>
<dbReference type="Gene3D" id="3.30.450.40">
    <property type="match status" value="1"/>
</dbReference>
<dbReference type="Pfam" id="PF07536">
    <property type="entry name" value="HWE_HK"/>
    <property type="match status" value="1"/>
</dbReference>
<evidence type="ECO:0000256" key="7">
    <source>
        <dbReference type="ARBA" id="ARBA00022840"/>
    </source>
</evidence>
<dbReference type="SUPFAM" id="SSF55781">
    <property type="entry name" value="GAF domain-like"/>
    <property type="match status" value="1"/>
</dbReference>
<comment type="caution">
    <text evidence="10">The sequence shown here is derived from an EMBL/GenBank/DDBJ whole genome shotgun (WGS) entry which is preliminary data.</text>
</comment>
<feature type="domain" description="Signal transduction histidine kinase HWE region" evidence="9">
    <location>
        <begin position="200"/>
        <end position="283"/>
    </location>
</feature>
<organism evidence="10 11">
    <name type="scientific">Novosphingobium organovorum</name>
    <dbReference type="NCBI Taxonomy" id="2930092"/>
    <lineage>
        <taxon>Bacteria</taxon>
        <taxon>Pseudomonadati</taxon>
        <taxon>Pseudomonadota</taxon>
        <taxon>Alphaproteobacteria</taxon>
        <taxon>Sphingomonadales</taxon>
        <taxon>Sphingomonadaceae</taxon>
        <taxon>Novosphingobium</taxon>
    </lineage>
</organism>
<dbReference type="PANTHER" id="PTHR43102:SF2">
    <property type="entry name" value="GAF DOMAIN-CONTAINING PROTEIN"/>
    <property type="match status" value="1"/>
</dbReference>
<evidence type="ECO:0000256" key="4">
    <source>
        <dbReference type="ARBA" id="ARBA00022679"/>
    </source>
</evidence>
<dbReference type="PANTHER" id="PTHR43102">
    <property type="entry name" value="SLR1143 PROTEIN"/>
    <property type="match status" value="1"/>
</dbReference>
<feature type="domain" description="GAF" evidence="8">
    <location>
        <begin position="39"/>
        <end position="181"/>
    </location>
</feature>
<evidence type="ECO:0000256" key="6">
    <source>
        <dbReference type="ARBA" id="ARBA00022777"/>
    </source>
</evidence>
<evidence type="ECO:0000313" key="10">
    <source>
        <dbReference type="EMBL" id="MCJ2184874.1"/>
    </source>
</evidence>
<dbReference type="EMBL" id="JALHLF010000164">
    <property type="protein sequence ID" value="MCJ2184874.1"/>
    <property type="molecule type" value="Genomic_DNA"/>
</dbReference>
<dbReference type="Pfam" id="PF01590">
    <property type="entry name" value="GAF"/>
    <property type="match status" value="1"/>
</dbReference>
<dbReference type="EC" id="2.7.13.3" evidence="2"/>
<evidence type="ECO:0000256" key="3">
    <source>
        <dbReference type="ARBA" id="ARBA00022553"/>
    </source>
</evidence>
<dbReference type="InterPro" id="IPR036890">
    <property type="entry name" value="HATPase_C_sf"/>
</dbReference>
<protein>
    <recommendedName>
        <fullName evidence="2">histidine kinase</fullName>
        <ecNumber evidence="2">2.7.13.3</ecNumber>
    </recommendedName>
</protein>
<reference evidence="10" key="1">
    <citation type="submission" date="2022-03" db="EMBL/GenBank/DDBJ databases">
        <title>Identification of a novel bacterium isolated from mangrove sediments.</title>
        <authorList>
            <person name="Pan X."/>
        </authorList>
    </citation>
    <scope>NUCLEOTIDE SEQUENCE</scope>
    <source>
        <strain evidence="10">B1949</strain>
    </source>
</reference>
<evidence type="ECO:0000256" key="5">
    <source>
        <dbReference type="ARBA" id="ARBA00022741"/>
    </source>
</evidence>
<comment type="catalytic activity">
    <reaction evidence="1">
        <text>ATP + protein L-histidine = ADP + protein N-phospho-L-histidine.</text>
        <dbReference type="EC" id="2.7.13.3"/>
    </reaction>
</comment>
<evidence type="ECO:0000259" key="8">
    <source>
        <dbReference type="SMART" id="SM00065"/>
    </source>
</evidence>
<gene>
    <name evidence="10" type="ORF">MTR62_19610</name>
</gene>
<dbReference type="Proteomes" id="UP001162881">
    <property type="component" value="Unassembled WGS sequence"/>
</dbReference>
<evidence type="ECO:0000259" key="9">
    <source>
        <dbReference type="SMART" id="SM00911"/>
    </source>
</evidence>
<dbReference type="InterPro" id="IPR011102">
    <property type="entry name" value="Sig_transdc_His_kinase_HWE"/>
</dbReference>
<evidence type="ECO:0000256" key="1">
    <source>
        <dbReference type="ARBA" id="ARBA00000085"/>
    </source>
</evidence>
<dbReference type="RefSeq" id="WP_244024115.1">
    <property type="nucleotide sequence ID" value="NZ_JALHLF010000164.1"/>
</dbReference>
<keyword evidence="7" id="KW-0067">ATP-binding</keyword>
<dbReference type="InterPro" id="IPR029016">
    <property type="entry name" value="GAF-like_dom_sf"/>
</dbReference>
<keyword evidence="11" id="KW-1185">Reference proteome</keyword>
<keyword evidence="4" id="KW-0808">Transferase</keyword>
<dbReference type="InterPro" id="IPR003018">
    <property type="entry name" value="GAF"/>
</dbReference>
<keyword evidence="3" id="KW-0597">Phosphoprotein</keyword>
<dbReference type="SMART" id="SM00911">
    <property type="entry name" value="HWE_HK"/>
    <property type="match status" value="1"/>
</dbReference>
<sequence>MFAEPENPIGPIATLPPAERAAHEAARLEELARYALSEEPHQDLDDIVAMAAEICGVPVALVSIVEADRQFFKARVGLDVCETARDVSFCQFAIEGHHPFIVPDTHADPRFADNPLVTGAPFIRFYAGLALITPSGHALGSLCVIDRQPRALSHQQLRMLGILARQAMNQIELSRALSLSHAALAEAEALRSAQHEIAMEMTHRVKNTLAIVQAITAQTLRRADSLESAQAAIDARLLTLARAQDVLTGAAHDDIEASALITTALAPHMQGACDPRFTIAGPALRLGARQALGLALGLHELATNAIKYGALSQPGGTVALTWSGSEEACAFTWRETGGPPVAPPASRGFGSQLIERIVAGYFEGEAQLAFAPEGVLFTLNGRARRQPPAPA</sequence>
<name>A0ABT0BJH3_9SPHN</name>
<proteinExistence type="predicted"/>
<keyword evidence="6" id="KW-0418">Kinase</keyword>